<dbReference type="AlphaFoldDB" id="A0A154PC96"/>
<feature type="compositionally biased region" description="Polar residues" evidence="1">
    <location>
        <begin position="1"/>
        <end position="11"/>
    </location>
</feature>
<evidence type="ECO:0000313" key="3">
    <source>
        <dbReference type="Proteomes" id="UP000076502"/>
    </source>
</evidence>
<dbReference type="OrthoDB" id="371494at2759"/>
<reference evidence="2 3" key="1">
    <citation type="submission" date="2015-07" db="EMBL/GenBank/DDBJ databases">
        <title>The genome of Dufourea novaeangliae.</title>
        <authorList>
            <person name="Pan H."/>
            <person name="Kapheim K."/>
        </authorList>
    </citation>
    <scope>NUCLEOTIDE SEQUENCE [LARGE SCALE GENOMIC DNA]</scope>
    <source>
        <strain evidence="2">0120121106</strain>
        <tissue evidence="2">Whole body</tissue>
    </source>
</reference>
<dbReference type="EMBL" id="KQ434857">
    <property type="protein sequence ID" value="KZC08820.1"/>
    <property type="molecule type" value="Genomic_DNA"/>
</dbReference>
<accession>A0A154PC96</accession>
<evidence type="ECO:0008006" key="4">
    <source>
        <dbReference type="Google" id="ProtNLM"/>
    </source>
</evidence>
<evidence type="ECO:0000313" key="2">
    <source>
        <dbReference type="EMBL" id="KZC08820.1"/>
    </source>
</evidence>
<feature type="region of interest" description="Disordered" evidence="1">
    <location>
        <begin position="295"/>
        <end position="324"/>
    </location>
</feature>
<proteinExistence type="predicted"/>
<evidence type="ECO:0000256" key="1">
    <source>
        <dbReference type="SAM" id="MobiDB-lite"/>
    </source>
</evidence>
<protein>
    <recommendedName>
        <fullName evidence="4">Zinc finger protein 512B</fullName>
    </recommendedName>
</protein>
<dbReference type="Proteomes" id="UP000076502">
    <property type="component" value="Unassembled WGS sequence"/>
</dbReference>
<keyword evidence="3" id="KW-1185">Reference proteome</keyword>
<dbReference type="STRING" id="178035.A0A154PC96"/>
<feature type="compositionally biased region" description="Polar residues" evidence="1">
    <location>
        <begin position="827"/>
        <end position="836"/>
    </location>
</feature>
<feature type="non-terminal residue" evidence="2">
    <location>
        <position position="1"/>
    </location>
</feature>
<feature type="non-terminal residue" evidence="2">
    <location>
        <position position="836"/>
    </location>
</feature>
<feature type="region of interest" description="Disordered" evidence="1">
    <location>
        <begin position="1"/>
        <end position="83"/>
    </location>
</feature>
<feature type="compositionally biased region" description="Polar residues" evidence="1">
    <location>
        <begin position="25"/>
        <end position="49"/>
    </location>
</feature>
<feature type="compositionally biased region" description="Polar residues" evidence="1">
    <location>
        <begin position="58"/>
        <end position="67"/>
    </location>
</feature>
<organism evidence="2 3">
    <name type="scientific">Dufourea novaeangliae</name>
    <name type="common">Sweat bee</name>
    <dbReference type="NCBI Taxonomy" id="178035"/>
    <lineage>
        <taxon>Eukaryota</taxon>
        <taxon>Metazoa</taxon>
        <taxon>Ecdysozoa</taxon>
        <taxon>Arthropoda</taxon>
        <taxon>Hexapoda</taxon>
        <taxon>Insecta</taxon>
        <taxon>Pterygota</taxon>
        <taxon>Neoptera</taxon>
        <taxon>Endopterygota</taxon>
        <taxon>Hymenoptera</taxon>
        <taxon>Apocrita</taxon>
        <taxon>Aculeata</taxon>
        <taxon>Apoidea</taxon>
        <taxon>Anthophila</taxon>
        <taxon>Halictidae</taxon>
        <taxon>Rophitinae</taxon>
        <taxon>Dufourea</taxon>
    </lineage>
</organism>
<name>A0A154PC96_DUFNO</name>
<sequence length="836" mass="94319">SDNPQRFSKQLVQPYLFHREEKQPQESTISESNTVQRPTRTSQNTSNDAVTVEYLPSQEITVTQDSNIPPKYPVAQENSSNDLGYSVPDDKLDVEAVGEFGQRVRSPLLRQRNNNFNRVKSRQPVDTVSSSEDYRKQHRKYFRPLGTKKLNVSESTLNTSSEDRVIFSPVTTGEPQRILKQKDIEEDTVKIDFHRNNKVTPIMTVSLGKFSGPIVVPDLPRQKKYPSAITDYLANNEAAKPIPSEPTRTKGSDAGYLAAPPVILNPLQVGVALMNAKEDLNSFNDPVTLAKDYSQDEIQPPESVVSNPASAVQNDSIDSGNSNLQNDQLSEQEQISETLNSPAHSVEIQKSVEIYHTAPIQEIHYPMEYVPNIEQPLPKQNDYRKFQKNQLFKDRRPGQLNVYKSNEITDEIIPVNSQDRDRYEYNVNENDVVYSATNGQVDQVYRPVDNKPVFGVREQLDNSQPSGLQGNPEKGQSTIVSQQPSRVVEDLSSLANLESSQGTQEVPQILLSKPTNDPTELRLLMSAPQPYPVEKIIEKTVHVPHALDVVEKTVPYPVEKVIEKQITIPQPFPVHVPIDRIVEKQIRIPYPVHVEKVIEKKIPFTIQRLIIPFPMHHFRVPQSVPIPIEKIVEKPVEKPVHISRPYSLEAAKLVKSVTIPVYNVQKDENYQPLVIRQQSFQTLPGPSYSSIGDDQVYYNTTQLYGLGYAALNRPLGRQQVVHTLPKKFGSYGVQYPHSVAYSALVNNGNSLSYGRGNVEKDKIHDEYVGPVPRKALIGIQSKSIQYSPPNIQATMRRTRQEGGNTGSFRQSKMEYGFKPPMVPSVQYDEQTATKVE</sequence>
<feature type="compositionally biased region" description="Polar residues" evidence="1">
    <location>
        <begin position="304"/>
        <end position="324"/>
    </location>
</feature>
<gene>
    <name evidence="2" type="ORF">WN55_11323</name>
</gene>
<feature type="region of interest" description="Disordered" evidence="1">
    <location>
        <begin position="798"/>
        <end position="836"/>
    </location>
</feature>